<dbReference type="AlphaFoldDB" id="A0A7R8WKJ7"/>
<dbReference type="PANTHER" id="PTHR21248:SF12">
    <property type="entry name" value="CARDIOLIPIN SYNTHASE C"/>
    <property type="match status" value="1"/>
</dbReference>
<dbReference type="EMBL" id="OB662963">
    <property type="protein sequence ID" value="CAD7230795.1"/>
    <property type="molecule type" value="Genomic_DNA"/>
</dbReference>
<gene>
    <name evidence="1" type="ORF">CTOB1V02_LOCUS8651</name>
</gene>
<dbReference type="PANTHER" id="PTHR21248">
    <property type="entry name" value="CARDIOLIPIN SYNTHASE"/>
    <property type="match status" value="1"/>
</dbReference>
<name>A0A7R8WKJ7_9CRUS</name>
<dbReference type="InterPro" id="IPR025202">
    <property type="entry name" value="PLD-like_dom"/>
</dbReference>
<dbReference type="Pfam" id="PF13091">
    <property type="entry name" value="PLDc_2"/>
    <property type="match status" value="1"/>
</dbReference>
<sequence>MLNPTCQLKDRITGPLMKLLAVFLAAVLLHGCATTPAPSCEAGTLPEAHCPATGAVDDAFISELLDRRQWYSSRDLRELAIEPTETARTYETPIQNAVGKLVPPTDTGALDSLALKIRMIEQARHTVDAAYYIFKDDLAGYAVLGALCDAVIRGVDVRLIVDAGGSFSISKSALRMLDACEEDAGYMTSAEGLPTRQRARVQVVVFNALTNFSASPNRRSHDKLLITDGQFGEQAYLITGGRNIALDYYGLTEAGEFDPKAYRDLEILLRPAVVPDEPSVGQLTSEYFSLLFLFRANRLLEAVDTDNARIIYQSERARAREALAKLKSFPIMQQRFAKISDFMSEGFLPADVLLAQQMSNVVDKRVVRDAIENLQRSPNSILFVLDKILDRTDAAGNSRICSPYLFLARYEDSDGTVILDEAASIRAYIESHPDAEIEIVTNSAMTSDNFPAQSIIDFDMAPRLLLDPELQERWLDLNSEDETTAALTSSDEWRRQVGHPRIRIYQTGLNDSDLFPGGTETYGKLHAKFWVAEPYGFVGTTNFDYRSRLYNSEMGYFFHARPLAEGLRSVFEDLKARSYRWGSPEWLQMRKNLMEQGGVKGWTLRKQRTLFKTLRATGLQWQF</sequence>
<dbReference type="OrthoDB" id="14911at2759"/>
<reference evidence="1" key="1">
    <citation type="submission" date="2020-11" db="EMBL/GenBank/DDBJ databases">
        <authorList>
            <person name="Tran Van P."/>
        </authorList>
    </citation>
    <scope>NUCLEOTIDE SEQUENCE</scope>
</reference>
<evidence type="ECO:0000313" key="1">
    <source>
        <dbReference type="EMBL" id="CAD7230795.1"/>
    </source>
</evidence>
<organism evidence="1">
    <name type="scientific">Cyprideis torosa</name>
    <dbReference type="NCBI Taxonomy" id="163714"/>
    <lineage>
        <taxon>Eukaryota</taxon>
        <taxon>Metazoa</taxon>
        <taxon>Ecdysozoa</taxon>
        <taxon>Arthropoda</taxon>
        <taxon>Crustacea</taxon>
        <taxon>Oligostraca</taxon>
        <taxon>Ostracoda</taxon>
        <taxon>Podocopa</taxon>
        <taxon>Podocopida</taxon>
        <taxon>Cytherocopina</taxon>
        <taxon>Cytheroidea</taxon>
        <taxon>Cytherideidae</taxon>
        <taxon>Cyprideis</taxon>
    </lineage>
</organism>
<dbReference type="GO" id="GO:0030572">
    <property type="term" value="F:phosphatidyltransferase activity"/>
    <property type="evidence" value="ECO:0007669"/>
    <property type="project" value="UniProtKB-ARBA"/>
</dbReference>
<dbReference type="Gene3D" id="3.30.870.10">
    <property type="entry name" value="Endonuclease Chain A"/>
    <property type="match status" value="2"/>
</dbReference>
<dbReference type="PROSITE" id="PS50035">
    <property type="entry name" value="PLD"/>
    <property type="match status" value="1"/>
</dbReference>
<accession>A0A7R8WKJ7</accession>
<dbReference type="SUPFAM" id="SSF56024">
    <property type="entry name" value="Phospholipase D/nuclease"/>
    <property type="match status" value="2"/>
</dbReference>
<proteinExistence type="predicted"/>
<dbReference type="InterPro" id="IPR001736">
    <property type="entry name" value="PLipase_D/transphosphatidylase"/>
</dbReference>
<dbReference type="SMART" id="SM00155">
    <property type="entry name" value="PLDc"/>
    <property type="match status" value="2"/>
</dbReference>
<dbReference type="GO" id="GO:0032049">
    <property type="term" value="P:cardiolipin biosynthetic process"/>
    <property type="evidence" value="ECO:0007669"/>
    <property type="project" value="UniProtKB-ARBA"/>
</dbReference>
<protein>
    <submittedName>
        <fullName evidence="1">Uncharacterized protein</fullName>
    </submittedName>
</protein>